<feature type="compositionally biased region" description="Basic and acidic residues" evidence="4">
    <location>
        <begin position="107"/>
        <end position="122"/>
    </location>
</feature>
<keyword evidence="1" id="KW-0677">Repeat</keyword>
<dbReference type="InterPro" id="IPR050511">
    <property type="entry name" value="AMPK_gamma/SDS23_families"/>
</dbReference>
<comment type="caution">
    <text evidence="6">The sequence shown here is derived from an EMBL/GenBank/DDBJ whole genome shotgun (WGS) entry which is preliminary data.</text>
</comment>
<dbReference type="PROSITE" id="PS51371">
    <property type="entry name" value="CBS"/>
    <property type="match status" value="2"/>
</dbReference>
<evidence type="ECO:0000256" key="2">
    <source>
        <dbReference type="ARBA" id="ARBA00023122"/>
    </source>
</evidence>
<feature type="domain" description="CBS" evidence="5">
    <location>
        <begin position="390"/>
        <end position="450"/>
    </location>
</feature>
<dbReference type="PANTHER" id="PTHR13780:SF93">
    <property type="entry name" value="OJ1485_B09.7 PROTEIN"/>
    <property type="match status" value="1"/>
</dbReference>
<gene>
    <name evidence="6" type="ORF">GUJ93_ZPchr0019g2651</name>
</gene>
<dbReference type="CDD" id="cd02205">
    <property type="entry name" value="CBS_pair_SF"/>
    <property type="match status" value="1"/>
</dbReference>
<evidence type="ECO:0000256" key="4">
    <source>
        <dbReference type="SAM" id="MobiDB-lite"/>
    </source>
</evidence>
<dbReference type="Pfam" id="PF00571">
    <property type="entry name" value="CBS"/>
    <property type="match status" value="2"/>
</dbReference>
<keyword evidence="2 3" id="KW-0129">CBS domain</keyword>
<evidence type="ECO:0000313" key="6">
    <source>
        <dbReference type="EMBL" id="KAG8081698.1"/>
    </source>
</evidence>
<dbReference type="InterPro" id="IPR000644">
    <property type="entry name" value="CBS_dom"/>
</dbReference>
<evidence type="ECO:0000259" key="5">
    <source>
        <dbReference type="PROSITE" id="PS51371"/>
    </source>
</evidence>
<dbReference type="PANTHER" id="PTHR13780">
    <property type="entry name" value="AMP-ACTIVATED PROTEIN KINASE, GAMMA REGULATORY SUBUNIT"/>
    <property type="match status" value="1"/>
</dbReference>
<accession>A0A8J5TFK8</accession>
<dbReference type="EMBL" id="JAAALK010000087">
    <property type="protein sequence ID" value="KAG8081698.1"/>
    <property type="molecule type" value="Genomic_DNA"/>
</dbReference>
<evidence type="ECO:0000256" key="3">
    <source>
        <dbReference type="PROSITE-ProRule" id="PRU00703"/>
    </source>
</evidence>
<dbReference type="OrthoDB" id="449052at2759"/>
<feature type="domain" description="CBS" evidence="5">
    <location>
        <begin position="469"/>
        <end position="526"/>
    </location>
</feature>
<reference evidence="6" key="2">
    <citation type="submission" date="2021-02" db="EMBL/GenBank/DDBJ databases">
        <authorList>
            <person name="Kimball J.A."/>
            <person name="Haas M.W."/>
            <person name="Macchietto M."/>
            <person name="Kono T."/>
            <person name="Duquette J."/>
            <person name="Shao M."/>
        </authorList>
    </citation>
    <scope>NUCLEOTIDE SEQUENCE</scope>
    <source>
        <tissue evidence="6">Fresh leaf tissue</tissue>
    </source>
</reference>
<reference evidence="6" key="1">
    <citation type="journal article" date="2021" name="bioRxiv">
        <title>Whole Genome Assembly and Annotation of Northern Wild Rice, Zizania palustris L., Supports a Whole Genome Duplication in the Zizania Genus.</title>
        <authorList>
            <person name="Haas M."/>
            <person name="Kono T."/>
            <person name="Macchietto M."/>
            <person name="Millas R."/>
            <person name="McGilp L."/>
            <person name="Shao M."/>
            <person name="Duquette J."/>
            <person name="Hirsch C.N."/>
            <person name="Kimball J."/>
        </authorList>
    </citation>
    <scope>NUCLEOTIDE SEQUENCE</scope>
    <source>
        <tissue evidence="6">Fresh leaf tissue</tissue>
    </source>
</reference>
<dbReference type="SMART" id="SM00116">
    <property type="entry name" value="CBS"/>
    <property type="match status" value="4"/>
</dbReference>
<dbReference type="Proteomes" id="UP000729402">
    <property type="component" value="Unassembled WGS sequence"/>
</dbReference>
<keyword evidence="7" id="KW-1185">Reference proteome</keyword>
<proteinExistence type="predicted"/>
<name>A0A8J5TFK8_ZIZPA</name>
<evidence type="ECO:0000313" key="7">
    <source>
        <dbReference type="Proteomes" id="UP000729402"/>
    </source>
</evidence>
<organism evidence="6 7">
    <name type="scientific">Zizania palustris</name>
    <name type="common">Northern wild rice</name>
    <dbReference type="NCBI Taxonomy" id="103762"/>
    <lineage>
        <taxon>Eukaryota</taxon>
        <taxon>Viridiplantae</taxon>
        <taxon>Streptophyta</taxon>
        <taxon>Embryophyta</taxon>
        <taxon>Tracheophyta</taxon>
        <taxon>Spermatophyta</taxon>
        <taxon>Magnoliopsida</taxon>
        <taxon>Liliopsida</taxon>
        <taxon>Poales</taxon>
        <taxon>Poaceae</taxon>
        <taxon>BOP clade</taxon>
        <taxon>Oryzoideae</taxon>
        <taxon>Oryzeae</taxon>
        <taxon>Zizaniinae</taxon>
        <taxon>Zizania</taxon>
    </lineage>
</organism>
<feature type="region of interest" description="Disordered" evidence="4">
    <location>
        <begin position="55"/>
        <end position="132"/>
    </location>
</feature>
<protein>
    <recommendedName>
        <fullName evidence="5">CBS domain-containing protein</fullName>
    </recommendedName>
</protein>
<dbReference type="AlphaFoldDB" id="A0A8J5TFK8"/>
<evidence type="ECO:0000256" key="1">
    <source>
        <dbReference type="ARBA" id="ARBA00022737"/>
    </source>
</evidence>
<sequence length="544" mass="59436">MSMAAAASASTRFDCGRKNVAAQPGCGIEPIWKSVSFVSAEASIVEGQAAPFNAGARNTCRARSRREGSGVSEIALAPQLSDPKKEASKRHKERDGEEEEETSGMQARREVRTKEEQWREDAAAVESPLGSARWSPEAEIGMRVEDIWDSLDQPQLSHRDRLNSCFDAIPVASFPHTFGGAQIVEIPSDATLAEAVDILSRHRIISAPVRNVDAPDDASWIDRYIGVVEFAGIAVWLLHKSEVAAARVDDLGADELAAKLGTVALEGAAAAAAREQQRKAPDQSAEGAVTEAFGALPSSDLFNKTKVKDISGSFRWAPFLALQSSDTFLTMLLLLSKYRMKSLPVVDIGEGTISNVITQAAVVHMLAECAGLHWFEDWGAKSLAELGLPMISPSRLVKVRHDEPALKAFRQMRKRGVGGIPVVDHTDKPIGSIMIKDVKHLLTASEANREYRTLTAKEFIANARQSSGERQMNIITCKRDDSVKDIILKLDAEKRQRIYVVDEQGNLDGLITLRDIIAKLVYEPPGYFGDFFNGVIPLPQNSRV</sequence>